<proteinExistence type="predicted"/>
<keyword evidence="2" id="KW-1185">Reference proteome</keyword>
<protein>
    <submittedName>
        <fullName evidence="1">Uncharacterized protein</fullName>
    </submittedName>
</protein>
<name>A0A9K3GS08_9EUKA</name>
<organism evidence="1 2">
    <name type="scientific">Kipferlia bialata</name>
    <dbReference type="NCBI Taxonomy" id="797122"/>
    <lineage>
        <taxon>Eukaryota</taxon>
        <taxon>Metamonada</taxon>
        <taxon>Carpediemonas-like organisms</taxon>
        <taxon>Kipferlia</taxon>
    </lineage>
</organism>
<feature type="non-terminal residue" evidence="1">
    <location>
        <position position="1"/>
    </location>
</feature>
<gene>
    <name evidence="1" type="ORF">KIPB_015974</name>
</gene>
<evidence type="ECO:0000313" key="1">
    <source>
        <dbReference type="EMBL" id="GIQ92291.1"/>
    </source>
</evidence>
<dbReference type="EMBL" id="BDIP01009364">
    <property type="protein sequence ID" value="GIQ92291.1"/>
    <property type="molecule type" value="Genomic_DNA"/>
</dbReference>
<comment type="caution">
    <text evidence="1">The sequence shown here is derived from an EMBL/GenBank/DDBJ whole genome shotgun (WGS) entry which is preliminary data.</text>
</comment>
<evidence type="ECO:0000313" key="2">
    <source>
        <dbReference type="Proteomes" id="UP000265618"/>
    </source>
</evidence>
<accession>A0A9K3GS08</accession>
<dbReference type="AlphaFoldDB" id="A0A9K3GS08"/>
<sequence length="161" mass="17665">MRLCTLLPLNQCDMTKGGQDPLHFQCPCGAFLPTWATYVQHAVDCTKTHSTSVSVQSLPVFHNPPLSHFTEHTVGYARTRVALPSTPPFYSTVFNLLRNAGFSPSLYGSYQTVYATQTSDMDIALGKKTLFGAKTCLEKSRGVGTCIIIGGPKVKSRRHLK</sequence>
<reference evidence="1 2" key="1">
    <citation type="journal article" date="2018" name="PLoS ONE">
        <title>The draft genome of Kipferlia bialata reveals reductive genome evolution in fornicate parasites.</title>
        <authorList>
            <person name="Tanifuji G."/>
            <person name="Takabayashi S."/>
            <person name="Kume K."/>
            <person name="Takagi M."/>
            <person name="Nakayama T."/>
            <person name="Kamikawa R."/>
            <person name="Inagaki Y."/>
            <person name="Hashimoto T."/>
        </authorList>
    </citation>
    <scope>NUCLEOTIDE SEQUENCE [LARGE SCALE GENOMIC DNA]</scope>
    <source>
        <strain evidence="1">NY0173</strain>
    </source>
</reference>
<dbReference type="Proteomes" id="UP000265618">
    <property type="component" value="Unassembled WGS sequence"/>
</dbReference>